<evidence type="ECO:0000313" key="4">
    <source>
        <dbReference type="Proteomes" id="UP000002791"/>
    </source>
</evidence>
<accession>H5XQE4</accession>
<dbReference type="HOGENOM" id="CLU_098657_0_0_11"/>
<dbReference type="Pfam" id="PF04892">
    <property type="entry name" value="VanZ"/>
    <property type="match status" value="1"/>
</dbReference>
<keyword evidence="1" id="KW-1133">Transmembrane helix</keyword>
<evidence type="ECO:0000256" key="1">
    <source>
        <dbReference type="SAM" id="Phobius"/>
    </source>
</evidence>
<keyword evidence="1" id="KW-0812">Transmembrane</keyword>
<dbReference type="STRING" id="882082.SaccyDRAFT_5083"/>
<dbReference type="EMBL" id="CM001440">
    <property type="protein sequence ID" value="EHR63877.1"/>
    <property type="molecule type" value="Genomic_DNA"/>
</dbReference>
<evidence type="ECO:0000313" key="3">
    <source>
        <dbReference type="EMBL" id="EHR63877.1"/>
    </source>
</evidence>
<keyword evidence="1" id="KW-0472">Membrane</keyword>
<feature type="transmembrane region" description="Helical" evidence="1">
    <location>
        <begin position="170"/>
        <end position="190"/>
    </location>
</feature>
<dbReference type="PANTHER" id="PTHR36834:SF1">
    <property type="entry name" value="INTEGRAL MEMBRANE PROTEIN"/>
    <property type="match status" value="1"/>
</dbReference>
<gene>
    <name evidence="3" type="ORF">SaccyDRAFT_5083</name>
</gene>
<keyword evidence="4" id="KW-1185">Reference proteome</keyword>
<feature type="domain" description="VanZ-like" evidence="2">
    <location>
        <begin position="50"/>
        <end position="185"/>
    </location>
</feature>
<feature type="transmembrane region" description="Helical" evidence="1">
    <location>
        <begin position="110"/>
        <end position="128"/>
    </location>
</feature>
<reference evidence="3 4" key="1">
    <citation type="submission" date="2011-11" db="EMBL/GenBank/DDBJ databases">
        <title>The Noncontiguous Finished sequence of Saccharomonospora cyanea NA-134.</title>
        <authorList>
            <consortium name="US DOE Joint Genome Institute"/>
            <person name="Lucas S."/>
            <person name="Han J."/>
            <person name="Lapidus A."/>
            <person name="Cheng J.-F."/>
            <person name="Goodwin L."/>
            <person name="Pitluck S."/>
            <person name="Peters L."/>
            <person name="Ovchinnikova G."/>
            <person name="Lu M."/>
            <person name="Detter J.C."/>
            <person name="Han C."/>
            <person name="Tapia R."/>
            <person name="Land M."/>
            <person name="Hauser L."/>
            <person name="Kyrpides N."/>
            <person name="Ivanova N."/>
            <person name="Pagani I."/>
            <person name="Brambilla E.-M."/>
            <person name="Klenk H.-P."/>
            <person name="Woyke T."/>
        </authorList>
    </citation>
    <scope>NUCLEOTIDE SEQUENCE [LARGE SCALE GENOMIC DNA]</scope>
    <source>
        <strain evidence="3 4">NA-134</strain>
    </source>
</reference>
<dbReference type="RefSeq" id="WP_005460461.1">
    <property type="nucleotide sequence ID" value="NZ_CM001440.1"/>
</dbReference>
<name>H5XQE4_9PSEU</name>
<dbReference type="InterPro" id="IPR006976">
    <property type="entry name" value="VanZ-like"/>
</dbReference>
<dbReference type="InterPro" id="IPR053150">
    <property type="entry name" value="Teicoplanin_resist-assoc"/>
</dbReference>
<dbReference type="AlphaFoldDB" id="H5XQE4"/>
<sequence length="247" mass="26453">MTSAQETALTYGFGAFVVVWAVLLVPQLVSHHARFGRVDGRRVVTTGAVTLYTCLALAVVLLPLPAPGDPELTQTVQLVPFQWIADVGTELDKHGLSHAHALFTQTFQQLAMNVLLFVPLGVFAVLLWKRGARFATLTGFGVSLLVEITQLTANFGTAPLPYRIFDVDDLLANTAGAVLGWAGATLAVLLRRIRKAGVAGRTSATARTTPLAVVPRPRRAVPTAHAFADRVGAPPADLRTQPLPRPR</sequence>
<dbReference type="OrthoDB" id="4822551at2"/>
<proteinExistence type="predicted"/>
<feature type="transmembrane region" description="Helical" evidence="1">
    <location>
        <begin position="12"/>
        <end position="31"/>
    </location>
</feature>
<dbReference type="eggNOG" id="COG4767">
    <property type="taxonomic scope" value="Bacteria"/>
</dbReference>
<dbReference type="PANTHER" id="PTHR36834">
    <property type="entry name" value="MEMBRANE PROTEIN-RELATED"/>
    <property type="match status" value="1"/>
</dbReference>
<dbReference type="Proteomes" id="UP000002791">
    <property type="component" value="Chromosome"/>
</dbReference>
<organism evidence="3 4">
    <name type="scientific">Saccharomonospora cyanea NA-134</name>
    <dbReference type="NCBI Taxonomy" id="882082"/>
    <lineage>
        <taxon>Bacteria</taxon>
        <taxon>Bacillati</taxon>
        <taxon>Actinomycetota</taxon>
        <taxon>Actinomycetes</taxon>
        <taxon>Pseudonocardiales</taxon>
        <taxon>Pseudonocardiaceae</taxon>
        <taxon>Saccharomonospora</taxon>
    </lineage>
</organism>
<feature type="transmembrane region" description="Helical" evidence="1">
    <location>
        <begin position="43"/>
        <end position="64"/>
    </location>
</feature>
<evidence type="ECO:0000259" key="2">
    <source>
        <dbReference type="Pfam" id="PF04892"/>
    </source>
</evidence>
<feature type="transmembrane region" description="Helical" evidence="1">
    <location>
        <begin position="135"/>
        <end position="158"/>
    </location>
</feature>
<protein>
    <submittedName>
        <fullName evidence="3">Glycopeptide antibiotics resistance protein</fullName>
    </submittedName>
</protein>